<dbReference type="GeneID" id="108558590"/>
<dbReference type="PANTHER" id="PTHR16222:SF24">
    <property type="entry name" value="ADP-RIBOSYLHYDROLASE ARH3"/>
    <property type="match status" value="1"/>
</dbReference>
<gene>
    <name evidence="13 14" type="primary">LOC108558590</name>
</gene>
<evidence type="ECO:0000313" key="13">
    <source>
        <dbReference type="RefSeq" id="XP_017771043.1"/>
    </source>
</evidence>
<dbReference type="RefSeq" id="XP_017771043.1">
    <property type="nucleotide sequence ID" value="XM_017915554.1"/>
</dbReference>
<evidence type="ECO:0000256" key="2">
    <source>
        <dbReference type="ARBA" id="ARBA00012255"/>
    </source>
</evidence>
<reference evidence="13 14" key="1">
    <citation type="submission" date="2025-05" db="UniProtKB">
        <authorList>
            <consortium name="RefSeq"/>
        </authorList>
    </citation>
    <scope>IDENTIFICATION</scope>
    <source>
        <tissue evidence="13 14">Whole Larva</tissue>
    </source>
</reference>
<dbReference type="SUPFAM" id="SSF101478">
    <property type="entry name" value="ADP-ribosylglycohydrolase"/>
    <property type="match status" value="1"/>
</dbReference>
<evidence type="ECO:0000256" key="5">
    <source>
        <dbReference type="ARBA" id="ARBA00042398"/>
    </source>
</evidence>
<protein>
    <recommendedName>
        <fullName evidence="4">ADP-ribosylhydrolase ARH3</fullName>
        <ecNumber evidence="2">3.2.1.143</ecNumber>
    </recommendedName>
    <alternativeName>
        <fullName evidence="5">ADP-ribose glycohydrolase ARH3</fullName>
    </alternativeName>
    <alternativeName>
        <fullName evidence="6">ADP-ribosylhydrolase 3</fullName>
    </alternativeName>
    <alternativeName>
        <fullName evidence="9">O-acetyl-ADP-ribose deacetylase ARH3</fullName>
    </alternativeName>
    <alternativeName>
        <fullName evidence="10">Poly(ADP-ribose) glycohydrolase ARH3</fullName>
    </alternativeName>
    <alternativeName>
        <fullName evidence="8">[Protein ADP-ribosylarginine] hydrolase-like protein 2</fullName>
    </alternativeName>
    <alternativeName>
        <fullName evidence="7">[Protein ADP-ribosylserine] hydrolase</fullName>
    </alternativeName>
</protein>
<keyword evidence="12" id="KW-1185">Reference proteome</keyword>
<evidence type="ECO:0000256" key="8">
    <source>
        <dbReference type="ARBA" id="ARBA00042850"/>
    </source>
</evidence>
<comment type="similarity">
    <text evidence="1">Belongs to the ADP-ribosylglycohydrolase family.</text>
</comment>
<dbReference type="InterPro" id="IPR050792">
    <property type="entry name" value="ADP-ribosylglycohydrolase"/>
</dbReference>
<dbReference type="PANTHER" id="PTHR16222">
    <property type="entry name" value="ADP-RIBOSYLGLYCOHYDROLASE"/>
    <property type="match status" value="1"/>
</dbReference>
<evidence type="ECO:0000256" key="6">
    <source>
        <dbReference type="ARBA" id="ARBA00042471"/>
    </source>
</evidence>
<keyword evidence="3" id="KW-0378">Hydrolase</keyword>
<sequence length="357" mass="39313">MAKAMDSVLAKGKFRGSMLGSLIGDCMGAPYEGEEFSHGLKTMVRKYFDKLDGPYFSAPFKPYTDDTAMTKSVAKCLIEKPTPLDVKYLAKLFVQEYFLEPRRGYGAGVVEVFKKLRKNKFEDLQRPAAEQFNGSGSYGNGGAMRVAPIGLFFNGNYEAMIEAAERCTRITHTNSLGVNGALLQCIAVHQSFQLDPKEKLDVTKFADELIAKMEIIEQDQSGIVDPNEPTPPYKEQLLKVKELLSCDDPNDPIVEEEVIGSLGNSIAALNSVPTAIYCFLRAHSEIPGIETDNAFRRSIQFAVNLAGDCDTIASMTGAISGAYFGDSCIGETMKKHCEYHEEVTQLADKLYEASLIK</sequence>
<dbReference type="Proteomes" id="UP000695000">
    <property type="component" value="Unplaced"/>
</dbReference>
<dbReference type="EC" id="3.2.1.143" evidence="2"/>
<evidence type="ECO:0000256" key="9">
    <source>
        <dbReference type="ARBA" id="ARBA00043187"/>
    </source>
</evidence>
<evidence type="ECO:0000256" key="4">
    <source>
        <dbReference type="ARBA" id="ARBA00041057"/>
    </source>
</evidence>
<organism evidence="12 14">
    <name type="scientific">Nicrophorus vespilloides</name>
    <name type="common">Boreal carrion beetle</name>
    <dbReference type="NCBI Taxonomy" id="110193"/>
    <lineage>
        <taxon>Eukaryota</taxon>
        <taxon>Metazoa</taxon>
        <taxon>Ecdysozoa</taxon>
        <taxon>Arthropoda</taxon>
        <taxon>Hexapoda</taxon>
        <taxon>Insecta</taxon>
        <taxon>Pterygota</taxon>
        <taxon>Neoptera</taxon>
        <taxon>Endopterygota</taxon>
        <taxon>Coleoptera</taxon>
        <taxon>Polyphaga</taxon>
        <taxon>Staphyliniformia</taxon>
        <taxon>Silphidae</taxon>
        <taxon>Nicrophorinae</taxon>
        <taxon>Nicrophorus</taxon>
    </lineage>
</organism>
<evidence type="ECO:0000256" key="11">
    <source>
        <dbReference type="ARBA" id="ARBA00049015"/>
    </source>
</evidence>
<evidence type="ECO:0000256" key="7">
    <source>
        <dbReference type="ARBA" id="ARBA00042722"/>
    </source>
</evidence>
<evidence type="ECO:0000256" key="1">
    <source>
        <dbReference type="ARBA" id="ARBA00010702"/>
    </source>
</evidence>
<name>A0ABM1M8Z4_NICVS</name>
<dbReference type="Pfam" id="PF03747">
    <property type="entry name" value="ADP_ribosyl_GH"/>
    <property type="match status" value="1"/>
</dbReference>
<proteinExistence type="inferred from homology"/>
<dbReference type="InterPro" id="IPR036705">
    <property type="entry name" value="Ribosyl_crysJ1_sf"/>
</dbReference>
<dbReference type="RefSeq" id="XP_017771044.1">
    <property type="nucleotide sequence ID" value="XM_017915555.1"/>
</dbReference>
<evidence type="ECO:0000256" key="10">
    <source>
        <dbReference type="ARBA" id="ARBA00043193"/>
    </source>
</evidence>
<accession>A0ABM1M8Z4</accession>
<evidence type="ECO:0000256" key="3">
    <source>
        <dbReference type="ARBA" id="ARBA00022801"/>
    </source>
</evidence>
<dbReference type="InterPro" id="IPR005502">
    <property type="entry name" value="Ribosyl_crysJ1"/>
</dbReference>
<dbReference type="Gene3D" id="1.10.4080.10">
    <property type="entry name" value="ADP-ribosylation/Crystallin J1"/>
    <property type="match status" value="1"/>
</dbReference>
<evidence type="ECO:0000313" key="12">
    <source>
        <dbReference type="Proteomes" id="UP000695000"/>
    </source>
</evidence>
<comment type="catalytic activity">
    <reaction evidence="11">
        <text>alpha-NAD(+) + H2O = ADP-D-ribose + nicotinamide + H(+)</text>
        <dbReference type="Rhea" id="RHEA:68792"/>
        <dbReference type="ChEBI" id="CHEBI:15377"/>
        <dbReference type="ChEBI" id="CHEBI:15378"/>
        <dbReference type="ChEBI" id="CHEBI:17154"/>
        <dbReference type="ChEBI" id="CHEBI:57967"/>
        <dbReference type="ChEBI" id="CHEBI:77017"/>
    </reaction>
</comment>
<evidence type="ECO:0000313" key="14">
    <source>
        <dbReference type="RefSeq" id="XP_017771044.1"/>
    </source>
</evidence>